<dbReference type="PROSITE" id="PS51294">
    <property type="entry name" value="HTH_MYB"/>
    <property type="match status" value="2"/>
</dbReference>
<evidence type="ECO:0000256" key="5">
    <source>
        <dbReference type="SAM" id="MobiDB-lite"/>
    </source>
</evidence>
<proteinExistence type="predicted"/>
<keyword evidence="3" id="KW-0539">Nucleus</keyword>
<organism evidence="8 9">
    <name type="scientific">Rhodotorula toruloides</name>
    <name type="common">Yeast</name>
    <name type="synonym">Rhodosporidium toruloides</name>
    <dbReference type="NCBI Taxonomy" id="5286"/>
    <lineage>
        <taxon>Eukaryota</taxon>
        <taxon>Fungi</taxon>
        <taxon>Dikarya</taxon>
        <taxon>Basidiomycota</taxon>
        <taxon>Pucciniomycotina</taxon>
        <taxon>Microbotryomycetes</taxon>
        <taxon>Sporidiobolales</taxon>
        <taxon>Sporidiobolaceae</taxon>
        <taxon>Rhodotorula</taxon>
    </lineage>
</organism>
<feature type="domain" description="Myb-like" evidence="6">
    <location>
        <begin position="548"/>
        <end position="599"/>
    </location>
</feature>
<feature type="compositionally biased region" description="Acidic residues" evidence="5">
    <location>
        <begin position="745"/>
        <end position="755"/>
    </location>
</feature>
<dbReference type="GO" id="GO:0003700">
    <property type="term" value="F:DNA-binding transcription factor activity"/>
    <property type="evidence" value="ECO:0007669"/>
    <property type="project" value="TreeGrafter"/>
</dbReference>
<feature type="domain" description="HTH myb-type" evidence="7">
    <location>
        <begin position="481"/>
        <end position="534"/>
    </location>
</feature>
<keyword evidence="2 8" id="KW-0238">DNA-binding</keyword>
<dbReference type="SMART" id="SM00717">
    <property type="entry name" value="SANT"/>
    <property type="match status" value="3"/>
</dbReference>
<dbReference type="OrthoDB" id="39591at2759"/>
<feature type="region of interest" description="Disordered" evidence="5">
    <location>
        <begin position="702"/>
        <end position="755"/>
    </location>
</feature>
<dbReference type="InterPro" id="IPR009057">
    <property type="entry name" value="Homeodomain-like_sf"/>
</dbReference>
<evidence type="ECO:0000259" key="6">
    <source>
        <dbReference type="PROSITE" id="PS50090"/>
    </source>
</evidence>
<accession>A0A511KPU2</accession>
<feature type="domain" description="Myb-like" evidence="6">
    <location>
        <begin position="481"/>
        <end position="530"/>
    </location>
</feature>
<dbReference type="Pfam" id="PF00249">
    <property type="entry name" value="Myb_DNA-binding"/>
    <property type="match status" value="2"/>
</dbReference>
<feature type="compositionally biased region" description="Acidic residues" evidence="5">
    <location>
        <begin position="67"/>
        <end position="76"/>
    </location>
</feature>
<evidence type="ECO:0000259" key="7">
    <source>
        <dbReference type="PROSITE" id="PS51294"/>
    </source>
</evidence>
<evidence type="ECO:0000256" key="2">
    <source>
        <dbReference type="ARBA" id="ARBA00023125"/>
    </source>
</evidence>
<feature type="compositionally biased region" description="Low complexity" evidence="5">
    <location>
        <begin position="96"/>
        <end position="112"/>
    </location>
</feature>
<feature type="compositionally biased region" description="Basic and acidic residues" evidence="5">
    <location>
        <begin position="280"/>
        <end position="307"/>
    </location>
</feature>
<dbReference type="PANTHER" id="PTHR46380:SF2">
    <property type="entry name" value="CYCLIN-D-BINDING MYB-LIKE TRANSCRIPTION FACTOR 1"/>
    <property type="match status" value="1"/>
</dbReference>
<keyword evidence="4" id="KW-0175">Coiled coil</keyword>
<gene>
    <name evidence="8" type="ORF">Rt10032_c18g5972</name>
</gene>
<dbReference type="InterPro" id="IPR001005">
    <property type="entry name" value="SANT/Myb"/>
</dbReference>
<reference evidence="8 9" key="1">
    <citation type="submission" date="2019-07" db="EMBL/GenBank/DDBJ databases">
        <title>Rhodotorula toruloides NBRC10032 genome sequencing.</title>
        <authorList>
            <person name="Shida Y."/>
            <person name="Takaku H."/>
            <person name="Ogasawara W."/>
            <person name="Mori K."/>
        </authorList>
    </citation>
    <scope>NUCLEOTIDE SEQUENCE [LARGE SCALE GENOMIC DNA]</scope>
    <source>
        <strain evidence="8 9">NBRC10032</strain>
    </source>
</reference>
<dbReference type="InterPro" id="IPR017930">
    <property type="entry name" value="Myb_dom"/>
</dbReference>
<comment type="subcellular location">
    <subcellularLocation>
        <location evidence="1">Nucleus</location>
    </subcellularLocation>
</comment>
<feature type="coiled-coil region" evidence="4">
    <location>
        <begin position="665"/>
        <end position="692"/>
    </location>
</feature>
<feature type="compositionally biased region" description="Basic residues" evidence="5">
    <location>
        <begin position="712"/>
        <end position="736"/>
    </location>
</feature>
<dbReference type="Gene3D" id="1.10.10.60">
    <property type="entry name" value="Homeodomain-like"/>
    <property type="match status" value="2"/>
</dbReference>
<dbReference type="SUPFAM" id="SSF46689">
    <property type="entry name" value="Homeodomain-like"/>
    <property type="match status" value="2"/>
</dbReference>
<evidence type="ECO:0000313" key="8">
    <source>
        <dbReference type="EMBL" id="GEM11955.1"/>
    </source>
</evidence>
<evidence type="ECO:0000256" key="1">
    <source>
        <dbReference type="ARBA" id="ARBA00004123"/>
    </source>
</evidence>
<evidence type="ECO:0000256" key="4">
    <source>
        <dbReference type="SAM" id="Coils"/>
    </source>
</evidence>
<comment type="caution">
    <text evidence="8">The sequence shown here is derived from an EMBL/GenBank/DDBJ whole genome shotgun (WGS) entry which is preliminary data.</text>
</comment>
<feature type="domain" description="HTH myb-type" evidence="7">
    <location>
        <begin position="551"/>
        <end position="603"/>
    </location>
</feature>
<evidence type="ECO:0000313" key="9">
    <source>
        <dbReference type="Proteomes" id="UP000321518"/>
    </source>
</evidence>
<feature type="region of interest" description="Disordered" evidence="5">
    <location>
        <begin position="255"/>
        <end position="336"/>
    </location>
</feature>
<feature type="region of interest" description="Disordered" evidence="5">
    <location>
        <begin position="1"/>
        <end position="176"/>
    </location>
</feature>
<dbReference type="PANTHER" id="PTHR46380">
    <property type="entry name" value="CYCLIN-D-BINDING MYB-LIKE TRANSCRIPTION FACTOR 1"/>
    <property type="match status" value="1"/>
</dbReference>
<dbReference type="PROSITE" id="PS50090">
    <property type="entry name" value="MYB_LIKE"/>
    <property type="match status" value="2"/>
</dbReference>
<feature type="compositionally biased region" description="Basic residues" evidence="5">
    <location>
        <begin position="121"/>
        <end position="132"/>
    </location>
</feature>
<feature type="compositionally biased region" description="Polar residues" evidence="5">
    <location>
        <begin position="260"/>
        <end position="270"/>
    </location>
</feature>
<dbReference type="AlphaFoldDB" id="A0A511KPU2"/>
<feature type="compositionally biased region" description="Basic residues" evidence="5">
    <location>
        <begin position="26"/>
        <end position="39"/>
    </location>
</feature>
<dbReference type="GO" id="GO:0000976">
    <property type="term" value="F:transcription cis-regulatory region binding"/>
    <property type="evidence" value="ECO:0007669"/>
    <property type="project" value="TreeGrafter"/>
</dbReference>
<dbReference type="GO" id="GO:0005634">
    <property type="term" value="C:nucleus"/>
    <property type="evidence" value="ECO:0007669"/>
    <property type="project" value="UniProtKB-SubCell"/>
</dbReference>
<dbReference type="Proteomes" id="UP000321518">
    <property type="component" value="Unassembled WGS sequence"/>
</dbReference>
<dbReference type="CDD" id="cd00167">
    <property type="entry name" value="SANT"/>
    <property type="match status" value="2"/>
</dbReference>
<feature type="compositionally biased region" description="Low complexity" evidence="5">
    <location>
        <begin position="204"/>
        <end position="216"/>
    </location>
</feature>
<evidence type="ECO:0000256" key="3">
    <source>
        <dbReference type="ARBA" id="ARBA00023242"/>
    </source>
</evidence>
<protein>
    <submittedName>
        <fullName evidence="8">Myb-like DNA-binding protein, REB1</fullName>
    </submittedName>
</protein>
<dbReference type="InterPro" id="IPR051651">
    <property type="entry name" value="DMTF1_DNA-bind_reg"/>
</dbReference>
<feature type="region of interest" description="Disordered" evidence="5">
    <location>
        <begin position="195"/>
        <end position="220"/>
    </location>
</feature>
<sequence>MGKRHRSEVDGDAATAVEPADEAARKVAKKQRKEKKRKRLEKEAAGIGQGTTYDIRTGQARLNGAEGEQDEGDETTQNDRAARKAVKAARKEAKSAAKSAANNAAPEQPAANGVDGEQGERRRRKKAKKGKRREVEVEVEATPRQDGTATLSKVSPVKEKRKKSKKPQAAADTAIQAGIDPSLASLLDDRDFPVHPNAFKTNESNASASASAAAVAEPEGAYPNCSDSFGYFSAVQPHHYSQTLQDIPVDPSLLEVRLSNHASTSASQPDPQEPVVSPTFEHEVRLEKGEKRKSKEDQGKKKGDAPPKKRKRTVAAAAASEEGTTRTKHKKAQEKLGAAGVEPAKGDFTEQLVTKWWHAADLKKLAEEHGMLASVHSPRPSLLLTVLAGIGATYKSGKFSKAEDDTLRAAIDAFREERGLTQDELAMLFNTKRDPRPMQPGAIVAPQNEIWIRLARSLGNRPLSAIYTHVKLWYPVGGKDEADKKGEKWTKEEDEALARAVKELGNSWVRIGQELGRSRDSCKDRWTKQLQNGAVLKAGTGAGGAAPATVKKQGKWSEEEEEQLRKLYKKHGAQWTVISAAMGGTRSSTQCRTKWNDYLQRREDMKEKEPVNEEDEEVKKWKWPKDGAARLVHAIAALDPKDKTDIDYKKVTEPGIASQGAKNLRDRFRGLIERAEKKIRQAKGMNEEDEVAFADTMAHLLEEYSTPASSPVKRKHRPKADRPQKRHAVRKHGAKVKSKETISSSDEESSDDEEE</sequence>
<dbReference type="EMBL" id="BJWK01000018">
    <property type="protein sequence ID" value="GEM11955.1"/>
    <property type="molecule type" value="Genomic_DNA"/>
</dbReference>
<name>A0A511KPU2_RHOTO</name>